<dbReference type="SUPFAM" id="SSF57424">
    <property type="entry name" value="LDL receptor-like module"/>
    <property type="match status" value="1"/>
</dbReference>
<dbReference type="PROSITE" id="PS50068">
    <property type="entry name" value="LDLRA_2"/>
    <property type="match status" value="1"/>
</dbReference>
<dbReference type="EnsemblMetazoa" id="G21429.1">
    <property type="protein sequence ID" value="G21429.1:cds"/>
    <property type="gene ID" value="G21429"/>
</dbReference>
<reference evidence="6" key="1">
    <citation type="submission" date="2022-08" db="UniProtKB">
        <authorList>
            <consortium name="EnsemblMetazoa"/>
        </authorList>
    </citation>
    <scope>IDENTIFICATION</scope>
    <source>
        <strain evidence="6">05x7-T-G4-1.051#20</strain>
    </source>
</reference>
<comment type="caution">
    <text evidence="2">Lacks conserved residue(s) required for the propagation of feature annotation.</text>
</comment>
<keyword evidence="1 2" id="KW-1015">Disulfide bond</keyword>
<dbReference type="InterPro" id="IPR002172">
    <property type="entry name" value="LDrepeatLR_classA_rpt"/>
</dbReference>
<dbReference type="InterPro" id="IPR042333">
    <property type="entry name" value="LRAD2/Mig-13-like"/>
</dbReference>
<dbReference type="PROSITE" id="PS01180">
    <property type="entry name" value="CUB"/>
    <property type="match status" value="1"/>
</dbReference>
<feature type="disulfide bond" evidence="2">
    <location>
        <begin position="166"/>
        <end position="184"/>
    </location>
</feature>
<name>A0A8W8K354_MAGGI</name>
<dbReference type="PANTHER" id="PTHR24652">
    <property type="entry name" value="LOW-DENSITY LIPOPROTEIN RECEPTOR CLASS A DOMAIN-CONTAINING PROTEIN 2"/>
    <property type="match status" value="1"/>
</dbReference>
<dbReference type="SMART" id="SM00042">
    <property type="entry name" value="CUB"/>
    <property type="match status" value="1"/>
</dbReference>
<keyword evidence="3" id="KW-1133">Transmembrane helix</keyword>
<accession>A0A8W8K354</accession>
<feature type="signal peptide" evidence="4">
    <location>
        <begin position="1"/>
        <end position="22"/>
    </location>
</feature>
<dbReference type="AlphaFoldDB" id="A0A8W8K354"/>
<evidence type="ECO:0000256" key="4">
    <source>
        <dbReference type="SAM" id="SignalP"/>
    </source>
</evidence>
<dbReference type="InterPro" id="IPR036055">
    <property type="entry name" value="LDL_receptor-like_sf"/>
</dbReference>
<evidence type="ECO:0000256" key="3">
    <source>
        <dbReference type="SAM" id="Phobius"/>
    </source>
</evidence>
<dbReference type="Pfam" id="PF00431">
    <property type="entry name" value="CUB"/>
    <property type="match status" value="1"/>
</dbReference>
<dbReference type="PANTHER" id="PTHR24652:SF69">
    <property type="entry name" value="CUB DOMAIN-CONTAINING PROTEIN"/>
    <property type="match status" value="1"/>
</dbReference>
<sequence length="248" mass="27750">MSLTKFLLELAAVYVSLSSCMAHDDNTVYMEDYCDKKIKIRTVQNIALSEDVLVFYPSGWRCQTTVEAPPGHVIWFNFHYFDVGRPSVIYCTDVLRIYDGDTTDTEISPNKGLCGRLLPRPIATSGNIATFKFKSMVVSTSTGFKLTATVQRKPDSKICSENEFQCLDDICIDKKLKCDQEVNCQDNSDESAQYAGCEGILAKWTDLSTFARVGIIVGTVVGMGLILCLCVTACIYFSPQKRYKRLKD</sequence>
<dbReference type="SUPFAM" id="SSF49854">
    <property type="entry name" value="Spermadhesin, CUB domain"/>
    <property type="match status" value="1"/>
</dbReference>
<dbReference type="InterPro" id="IPR000859">
    <property type="entry name" value="CUB_dom"/>
</dbReference>
<organism evidence="6 7">
    <name type="scientific">Magallana gigas</name>
    <name type="common">Pacific oyster</name>
    <name type="synonym">Crassostrea gigas</name>
    <dbReference type="NCBI Taxonomy" id="29159"/>
    <lineage>
        <taxon>Eukaryota</taxon>
        <taxon>Metazoa</taxon>
        <taxon>Spiralia</taxon>
        <taxon>Lophotrochozoa</taxon>
        <taxon>Mollusca</taxon>
        <taxon>Bivalvia</taxon>
        <taxon>Autobranchia</taxon>
        <taxon>Pteriomorphia</taxon>
        <taxon>Ostreida</taxon>
        <taxon>Ostreoidea</taxon>
        <taxon>Ostreidae</taxon>
        <taxon>Magallana</taxon>
    </lineage>
</organism>
<dbReference type="Proteomes" id="UP000005408">
    <property type="component" value="Unassembled WGS sequence"/>
</dbReference>
<keyword evidence="7" id="KW-1185">Reference proteome</keyword>
<protein>
    <recommendedName>
        <fullName evidence="5">CUB domain-containing protein</fullName>
    </recommendedName>
</protein>
<feature type="domain" description="CUB" evidence="5">
    <location>
        <begin position="34"/>
        <end position="151"/>
    </location>
</feature>
<feature type="transmembrane region" description="Helical" evidence="3">
    <location>
        <begin position="213"/>
        <end position="237"/>
    </location>
</feature>
<proteinExistence type="predicted"/>
<keyword evidence="3" id="KW-0472">Membrane</keyword>
<evidence type="ECO:0000256" key="2">
    <source>
        <dbReference type="PROSITE-ProRule" id="PRU00124"/>
    </source>
</evidence>
<keyword evidence="4" id="KW-0732">Signal</keyword>
<dbReference type="InterPro" id="IPR035914">
    <property type="entry name" value="Sperma_CUB_dom_sf"/>
</dbReference>
<dbReference type="CDD" id="cd00041">
    <property type="entry name" value="CUB"/>
    <property type="match status" value="1"/>
</dbReference>
<evidence type="ECO:0000313" key="7">
    <source>
        <dbReference type="Proteomes" id="UP000005408"/>
    </source>
</evidence>
<dbReference type="Pfam" id="PF00057">
    <property type="entry name" value="Ldl_recept_a"/>
    <property type="match status" value="1"/>
</dbReference>
<dbReference type="Gene3D" id="4.10.400.10">
    <property type="entry name" value="Low-density Lipoprotein Receptor"/>
    <property type="match status" value="1"/>
</dbReference>
<dbReference type="OMA" id="FYEAANC"/>
<feature type="disulfide bond" evidence="2">
    <location>
        <begin position="159"/>
        <end position="171"/>
    </location>
</feature>
<evidence type="ECO:0000313" key="6">
    <source>
        <dbReference type="EnsemblMetazoa" id="G21429.1:cds"/>
    </source>
</evidence>
<evidence type="ECO:0000259" key="5">
    <source>
        <dbReference type="PROSITE" id="PS01180"/>
    </source>
</evidence>
<dbReference type="SMART" id="SM00192">
    <property type="entry name" value="LDLa"/>
    <property type="match status" value="1"/>
</dbReference>
<dbReference type="CDD" id="cd00112">
    <property type="entry name" value="LDLa"/>
    <property type="match status" value="1"/>
</dbReference>
<evidence type="ECO:0000256" key="1">
    <source>
        <dbReference type="ARBA" id="ARBA00023157"/>
    </source>
</evidence>
<dbReference type="Gene3D" id="2.60.120.290">
    <property type="entry name" value="Spermadhesin, CUB domain"/>
    <property type="match status" value="1"/>
</dbReference>
<dbReference type="OrthoDB" id="10013209at2759"/>
<dbReference type="PROSITE" id="PS51257">
    <property type="entry name" value="PROKAR_LIPOPROTEIN"/>
    <property type="match status" value="1"/>
</dbReference>
<feature type="chain" id="PRO_5036489835" description="CUB domain-containing protein" evidence="4">
    <location>
        <begin position="23"/>
        <end position="248"/>
    </location>
</feature>
<keyword evidence="3" id="KW-0812">Transmembrane</keyword>